<dbReference type="InterPro" id="IPR016032">
    <property type="entry name" value="Sig_transdc_resp-reg_C-effctor"/>
</dbReference>
<evidence type="ECO:0000256" key="4">
    <source>
        <dbReference type="SAM" id="MobiDB-lite"/>
    </source>
</evidence>
<dbReference type="PANTHER" id="PTHR44688">
    <property type="entry name" value="DNA-BINDING TRANSCRIPTIONAL ACTIVATOR DEVR_DOSR"/>
    <property type="match status" value="1"/>
</dbReference>
<evidence type="ECO:0000256" key="1">
    <source>
        <dbReference type="ARBA" id="ARBA00023015"/>
    </source>
</evidence>
<evidence type="ECO:0000256" key="2">
    <source>
        <dbReference type="ARBA" id="ARBA00023125"/>
    </source>
</evidence>
<dbReference type="InterPro" id="IPR000792">
    <property type="entry name" value="Tscrpt_reg_LuxR_C"/>
</dbReference>
<dbReference type="EMBL" id="JACHJN010000005">
    <property type="protein sequence ID" value="MBB5957169.1"/>
    <property type="molecule type" value="Genomic_DNA"/>
</dbReference>
<name>A0A841CIP4_9PSEU</name>
<dbReference type="SUPFAM" id="SSF46894">
    <property type="entry name" value="C-terminal effector domain of the bipartite response regulators"/>
    <property type="match status" value="1"/>
</dbReference>
<dbReference type="GO" id="GO:0003677">
    <property type="term" value="F:DNA binding"/>
    <property type="evidence" value="ECO:0007669"/>
    <property type="project" value="UniProtKB-KW"/>
</dbReference>
<dbReference type="Gene3D" id="1.10.10.10">
    <property type="entry name" value="Winged helix-like DNA-binding domain superfamily/Winged helix DNA-binding domain"/>
    <property type="match status" value="1"/>
</dbReference>
<dbReference type="CDD" id="cd06170">
    <property type="entry name" value="LuxR_C_like"/>
    <property type="match status" value="1"/>
</dbReference>
<dbReference type="InterPro" id="IPR036388">
    <property type="entry name" value="WH-like_DNA-bd_sf"/>
</dbReference>
<keyword evidence="7" id="KW-1185">Reference proteome</keyword>
<evidence type="ECO:0000256" key="3">
    <source>
        <dbReference type="ARBA" id="ARBA00023163"/>
    </source>
</evidence>
<keyword evidence="3" id="KW-0804">Transcription</keyword>
<feature type="compositionally biased region" description="Gly residues" evidence="4">
    <location>
        <begin position="65"/>
        <end position="75"/>
    </location>
</feature>
<dbReference type="RefSeq" id="WP_184691987.1">
    <property type="nucleotide sequence ID" value="NZ_JACHJN010000005.1"/>
</dbReference>
<sequence length="169" mass="18159">MDVVPTPAERLLRLSHPMGDPTLDLIRHALHCVQQALTSVTEAARKLSEEDGSRAGATVEVGTGAEQGGGGGSGNGHEHRLTGQERRVLTLIAAGLSNREIADALEISDKTAKNYVHTLLVKLDVSSRTEAAFTALCDHLVDQDECRRARERKWPVTNGGGRRGHGRTP</sequence>
<evidence type="ECO:0000313" key="6">
    <source>
        <dbReference type="EMBL" id="MBB5957169.1"/>
    </source>
</evidence>
<comment type="caution">
    <text evidence="6">The sequence shown here is derived from an EMBL/GenBank/DDBJ whole genome shotgun (WGS) entry which is preliminary data.</text>
</comment>
<proteinExistence type="predicted"/>
<keyword evidence="2 6" id="KW-0238">DNA-binding</keyword>
<reference evidence="6 7" key="1">
    <citation type="submission" date="2020-08" db="EMBL/GenBank/DDBJ databases">
        <title>Genomic Encyclopedia of Type Strains, Phase III (KMG-III): the genomes of soil and plant-associated and newly described type strains.</title>
        <authorList>
            <person name="Whitman W."/>
        </authorList>
    </citation>
    <scope>NUCLEOTIDE SEQUENCE [LARGE SCALE GENOMIC DNA]</scope>
    <source>
        <strain evidence="6 7">CECT 8640</strain>
    </source>
</reference>
<dbReference type="Pfam" id="PF00196">
    <property type="entry name" value="GerE"/>
    <property type="match status" value="1"/>
</dbReference>
<protein>
    <submittedName>
        <fullName evidence="6">DNA-binding NarL/FixJ family response regulator</fullName>
    </submittedName>
</protein>
<evidence type="ECO:0000313" key="7">
    <source>
        <dbReference type="Proteomes" id="UP000547510"/>
    </source>
</evidence>
<feature type="region of interest" description="Disordered" evidence="4">
    <location>
        <begin position="47"/>
        <end position="79"/>
    </location>
</feature>
<keyword evidence="1" id="KW-0805">Transcription regulation</keyword>
<feature type="domain" description="HTH luxR-type" evidence="5">
    <location>
        <begin position="74"/>
        <end position="139"/>
    </location>
</feature>
<organism evidence="6 7">
    <name type="scientific">Saccharothrix tamanrassetensis</name>
    <dbReference type="NCBI Taxonomy" id="1051531"/>
    <lineage>
        <taxon>Bacteria</taxon>
        <taxon>Bacillati</taxon>
        <taxon>Actinomycetota</taxon>
        <taxon>Actinomycetes</taxon>
        <taxon>Pseudonocardiales</taxon>
        <taxon>Pseudonocardiaceae</taxon>
        <taxon>Saccharothrix</taxon>
    </lineage>
</organism>
<dbReference type="PROSITE" id="PS50043">
    <property type="entry name" value="HTH_LUXR_2"/>
    <property type="match status" value="1"/>
</dbReference>
<dbReference type="SMART" id="SM00421">
    <property type="entry name" value="HTH_LUXR"/>
    <property type="match status" value="1"/>
</dbReference>
<gene>
    <name evidence="6" type="ORF">FHS29_003762</name>
</gene>
<dbReference type="PRINTS" id="PR00038">
    <property type="entry name" value="HTHLUXR"/>
</dbReference>
<dbReference type="GO" id="GO:0006355">
    <property type="term" value="P:regulation of DNA-templated transcription"/>
    <property type="evidence" value="ECO:0007669"/>
    <property type="project" value="InterPro"/>
</dbReference>
<dbReference type="PANTHER" id="PTHR44688:SF16">
    <property type="entry name" value="DNA-BINDING TRANSCRIPTIONAL ACTIVATOR DEVR_DOSR"/>
    <property type="match status" value="1"/>
</dbReference>
<accession>A0A841CIP4</accession>
<dbReference type="AlphaFoldDB" id="A0A841CIP4"/>
<dbReference type="Proteomes" id="UP000547510">
    <property type="component" value="Unassembled WGS sequence"/>
</dbReference>
<evidence type="ECO:0000259" key="5">
    <source>
        <dbReference type="PROSITE" id="PS50043"/>
    </source>
</evidence>